<name>A0A026VWU3_OOCBI</name>
<protein>
    <submittedName>
        <fullName evidence="1">Uncharacterized protein</fullName>
    </submittedName>
</protein>
<gene>
    <name evidence="1" type="ORF">X777_14439</name>
</gene>
<dbReference type="EMBL" id="KK107723">
    <property type="protein sequence ID" value="EZA47991.1"/>
    <property type="molecule type" value="Genomic_DNA"/>
</dbReference>
<proteinExistence type="predicted"/>
<organism evidence="1 2">
    <name type="scientific">Ooceraea biroi</name>
    <name type="common">Clonal raider ant</name>
    <name type="synonym">Cerapachys biroi</name>
    <dbReference type="NCBI Taxonomy" id="2015173"/>
    <lineage>
        <taxon>Eukaryota</taxon>
        <taxon>Metazoa</taxon>
        <taxon>Ecdysozoa</taxon>
        <taxon>Arthropoda</taxon>
        <taxon>Hexapoda</taxon>
        <taxon>Insecta</taxon>
        <taxon>Pterygota</taxon>
        <taxon>Neoptera</taxon>
        <taxon>Endopterygota</taxon>
        <taxon>Hymenoptera</taxon>
        <taxon>Apocrita</taxon>
        <taxon>Aculeata</taxon>
        <taxon>Formicoidea</taxon>
        <taxon>Formicidae</taxon>
        <taxon>Dorylinae</taxon>
        <taxon>Ooceraea</taxon>
    </lineage>
</organism>
<dbReference type="Proteomes" id="UP000053097">
    <property type="component" value="Unassembled WGS sequence"/>
</dbReference>
<sequence>VDRFCSVQLRRRDRFAGKSAEGSEERRRLCAAKFSLSPPLCLCLSFAISSYLLAKAEFHVSSKTRQAPVTATRRV</sequence>
<reference evidence="1 2" key="1">
    <citation type="journal article" date="2014" name="Curr. Biol.">
        <title>The genome of the clonal raider ant Cerapachys biroi.</title>
        <authorList>
            <person name="Oxley P.R."/>
            <person name="Ji L."/>
            <person name="Fetter-Pruneda I."/>
            <person name="McKenzie S.K."/>
            <person name="Li C."/>
            <person name="Hu H."/>
            <person name="Zhang G."/>
            <person name="Kronauer D.J."/>
        </authorList>
    </citation>
    <scope>NUCLEOTIDE SEQUENCE [LARGE SCALE GENOMIC DNA]</scope>
</reference>
<feature type="non-terminal residue" evidence="1">
    <location>
        <position position="1"/>
    </location>
</feature>
<keyword evidence="2" id="KW-1185">Reference proteome</keyword>
<dbReference type="AlphaFoldDB" id="A0A026VWU3"/>
<accession>A0A026VWU3</accession>
<evidence type="ECO:0000313" key="2">
    <source>
        <dbReference type="Proteomes" id="UP000053097"/>
    </source>
</evidence>
<evidence type="ECO:0000313" key="1">
    <source>
        <dbReference type="EMBL" id="EZA47991.1"/>
    </source>
</evidence>